<dbReference type="InterPro" id="IPR032503">
    <property type="entry name" value="FAO_M"/>
</dbReference>
<evidence type="ECO:0000259" key="6">
    <source>
        <dbReference type="Pfam" id="PF08669"/>
    </source>
</evidence>
<comment type="similarity">
    <text evidence="1">Belongs to the GcvT family.</text>
</comment>
<dbReference type="Gene3D" id="3.30.1360.120">
    <property type="entry name" value="Probable tRNA modification gtpase trme, domain 1"/>
    <property type="match status" value="1"/>
</dbReference>
<dbReference type="Gene3D" id="3.30.70.1400">
    <property type="entry name" value="Aminomethyltransferase beta-barrel domains"/>
    <property type="match status" value="1"/>
</dbReference>
<dbReference type="Pfam" id="PF16350">
    <property type="entry name" value="FAO_M"/>
    <property type="match status" value="1"/>
</dbReference>
<dbReference type="Pfam" id="PF01571">
    <property type="entry name" value="GCV_T"/>
    <property type="match status" value="1"/>
</dbReference>
<dbReference type="RefSeq" id="WP_049643054.1">
    <property type="nucleotide sequence ID" value="NZ_LFTY01000002.1"/>
</dbReference>
<comment type="caution">
    <text evidence="8">The sequence shown here is derived from an EMBL/GenBank/DDBJ whole genome shotgun (WGS) entry which is preliminary data.</text>
</comment>
<dbReference type="InterPro" id="IPR006076">
    <property type="entry name" value="FAD-dep_OxRdtase"/>
</dbReference>
<feature type="domain" description="GCVT N-terminal" evidence="5">
    <location>
        <begin position="425"/>
        <end position="694"/>
    </location>
</feature>
<dbReference type="Gene3D" id="3.50.50.60">
    <property type="entry name" value="FAD/NAD(P)-binding domain"/>
    <property type="match status" value="1"/>
</dbReference>
<protein>
    <submittedName>
        <fullName evidence="8">Sarcosine dehydrogenase</fullName>
        <ecNumber evidence="8">1.5.8.3</ecNumber>
    </submittedName>
</protein>
<evidence type="ECO:0000256" key="3">
    <source>
        <dbReference type="SAM" id="Phobius"/>
    </source>
</evidence>
<evidence type="ECO:0000259" key="5">
    <source>
        <dbReference type="Pfam" id="PF01571"/>
    </source>
</evidence>
<evidence type="ECO:0000256" key="2">
    <source>
        <dbReference type="ARBA" id="ARBA00023002"/>
    </source>
</evidence>
<accession>A0A0J9E3C2</accession>
<dbReference type="Gene3D" id="2.40.30.110">
    <property type="entry name" value="Aminomethyltransferase beta-barrel domains"/>
    <property type="match status" value="1"/>
</dbReference>
<keyword evidence="2 8" id="KW-0560">Oxidoreductase</keyword>
<feature type="domain" description="Aminomethyltransferase C-terminal" evidence="6">
    <location>
        <begin position="715"/>
        <end position="792"/>
    </location>
</feature>
<dbReference type="Pfam" id="PF08669">
    <property type="entry name" value="GCV_T_C"/>
    <property type="match status" value="1"/>
</dbReference>
<evidence type="ECO:0000256" key="1">
    <source>
        <dbReference type="ARBA" id="ARBA00008609"/>
    </source>
</evidence>
<dbReference type="GO" id="GO:0008480">
    <property type="term" value="F:sarcosine dehydrogenase activity"/>
    <property type="evidence" value="ECO:0007669"/>
    <property type="project" value="UniProtKB-EC"/>
</dbReference>
<dbReference type="InterPro" id="IPR029043">
    <property type="entry name" value="GcvT/YgfZ_C"/>
</dbReference>
<dbReference type="Gene3D" id="3.30.9.10">
    <property type="entry name" value="D-Amino Acid Oxidase, subunit A, domain 2"/>
    <property type="match status" value="1"/>
</dbReference>
<dbReference type="AlphaFoldDB" id="A0A0J9E3C2"/>
<dbReference type="EMBL" id="LFTY01000002">
    <property type="protein sequence ID" value="KMW57316.1"/>
    <property type="molecule type" value="Genomic_DNA"/>
</dbReference>
<keyword evidence="3" id="KW-0472">Membrane</keyword>
<dbReference type="InterPro" id="IPR028896">
    <property type="entry name" value="GcvT/YgfZ/DmdA"/>
</dbReference>
<keyword evidence="9" id="KW-1185">Reference proteome</keyword>
<evidence type="ECO:0000313" key="9">
    <source>
        <dbReference type="Proteomes" id="UP000037178"/>
    </source>
</evidence>
<feature type="domain" description="FAD dependent oxidoreductase central" evidence="7">
    <location>
        <begin position="367"/>
        <end position="421"/>
    </location>
</feature>
<dbReference type="SUPFAM" id="SSF101790">
    <property type="entry name" value="Aminomethyltransferase beta-barrel domain"/>
    <property type="match status" value="1"/>
</dbReference>
<dbReference type="OrthoDB" id="7156675at2"/>
<evidence type="ECO:0000259" key="7">
    <source>
        <dbReference type="Pfam" id="PF16350"/>
    </source>
</evidence>
<evidence type="ECO:0000313" key="8">
    <source>
        <dbReference type="EMBL" id="KMW57316.1"/>
    </source>
</evidence>
<keyword evidence="3" id="KW-1133">Transmembrane helix</keyword>
<organism evidence="8 9">
    <name type="scientific">Candidatus Rhodobacter oscarellae</name>
    <dbReference type="NCBI Taxonomy" id="1675527"/>
    <lineage>
        <taxon>Bacteria</taxon>
        <taxon>Pseudomonadati</taxon>
        <taxon>Pseudomonadota</taxon>
        <taxon>Alphaproteobacteria</taxon>
        <taxon>Rhodobacterales</taxon>
        <taxon>Rhodobacter group</taxon>
        <taxon>Rhodobacter</taxon>
    </lineage>
</organism>
<dbReference type="STRING" id="1675527.AIOL_002277"/>
<dbReference type="PANTHER" id="PTHR43757">
    <property type="entry name" value="AMINOMETHYLTRANSFERASE"/>
    <property type="match status" value="1"/>
</dbReference>
<dbReference type="SUPFAM" id="SSF51905">
    <property type="entry name" value="FAD/NAD(P)-binding domain"/>
    <property type="match status" value="1"/>
</dbReference>
<dbReference type="InterPro" id="IPR013977">
    <property type="entry name" value="GcvT_C"/>
</dbReference>
<dbReference type="SUPFAM" id="SSF103025">
    <property type="entry name" value="Folate-binding domain"/>
    <property type="match status" value="1"/>
</dbReference>
<dbReference type="SUPFAM" id="SSF54373">
    <property type="entry name" value="FAD-linked reductases, C-terminal domain"/>
    <property type="match status" value="1"/>
</dbReference>
<feature type="transmembrane region" description="Helical" evidence="3">
    <location>
        <begin position="7"/>
        <end position="24"/>
    </location>
</feature>
<evidence type="ECO:0000259" key="4">
    <source>
        <dbReference type="Pfam" id="PF01266"/>
    </source>
</evidence>
<dbReference type="PATRIC" id="fig|1675527.3.peg.2392"/>
<sequence length="800" mass="88190">MKSQYRVVVIGGGVVGASVLYHLAKFGWTDVCLLERSVLTAGSSWHAAGGIHALNADPNMAALQAYTIDLLSEVEAESGQNIGLHMTGGLTMAGTPERWEWLQSAYRVFQSIGIEDCELVTPEEAQKRCPIMSTDGLLGGMWADREGYIDTTGTVHAYAVAAKRRGAEYFEHTKVEALEQVHDGWIVRTDKGDIRAEHVVNAGGLWAKQLGRMAGIELPVSPLKHHYLISDTIPQLEELDFEVPMTVDLEGFTYLRQDQKGVLLGIYEVDHEHWAMDGAPWDYGMELFQEQTDRIEHELTCGFERYPALQDVGVKTWVNGAFTFSPDGNPLVGPVPGKPGYWCACAVMAGFLQGGGVGKSLAEWMIHGHPEADVFCMDVARYGKFAENRQYIKETTGQFYSRRFVMTYPNEQLPAGRPLKMAPAHSEMSAAGCRWGQSWDLEVPLYFAPEGYEEEGTLKRSSAFDIVAAECKNARENVGMVDITGFSRFEVTGPKAREWLDGLMASKIPEAGRAGLAPMLADDGRLKGDLTVMNWGDGSFWIMGSYYLRAWHMRWFDDHMMDGVQVRDLGEEMAGFALTGPNSRKVLQELVAHDLAPMPFMGCASFDVGMIWGRVARMSVAGELGYEINCRMGDHITLRRTLLEAGAKFGLQEYGFNAMLSLRLEKSFGIWSAEFTQLYTAAQTGMDRWIDWDKDFVGKAAAMAEREGNGPAQVVVTLEVEARDADASGYEPIWAGDKRVGFVTSGGFGHTIGKSLAMAMVDREHAAEGSELSVHVVGVERPARVIAPSPYDPSGRAMRG</sequence>
<proteinExistence type="inferred from homology"/>
<dbReference type="InterPro" id="IPR027266">
    <property type="entry name" value="TrmE/GcvT-like"/>
</dbReference>
<name>A0A0J9E3C2_9RHOB</name>
<feature type="domain" description="FAD dependent oxidoreductase" evidence="4">
    <location>
        <begin position="6"/>
        <end position="364"/>
    </location>
</feature>
<dbReference type="PANTHER" id="PTHR43757:SF2">
    <property type="entry name" value="AMINOMETHYLTRANSFERASE, MITOCHONDRIAL"/>
    <property type="match status" value="1"/>
</dbReference>
<dbReference type="Pfam" id="PF01266">
    <property type="entry name" value="DAO"/>
    <property type="match status" value="1"/>
</dbReference>
<reference evidence="8 9" key="1">
    <citation type="submission" date="2015-06" db="EMBL/GenBank/DDBJ databases">
        <title>Draft genome sequence of an Alphaproteobacteria species associated to the Mediterranean sponge Oscarella lobularis.</title>
        <authorList>
            <person name="Jourda C."/>
            <person name="Santini S."/>
            <person name="Claverie J.-M."/>
        </authorList>
    </citation>
    <scope>NUCLEOTIDE SEQUENCE [LARGE SCALE GENOMIC DNA]</scope>
    <source>
        <strain evidence="8">IGS</strain>
    </source>
</reference>
<dbReference type="EC" id="1.5.8.3" evidence="8"/>
<gene>
    <name evidence="8" type="ORF">AIOL_002277</name>
</gene>
<dbReference type="Proteomes" id="UP000037178">
    <property type="component" value="Unassembled WGS sequence"/>
</dbReference>
<keyword evidence="3" id="KW-0812">Transmembrane</keyword>
<dbReference type="InterPro" id="IPR036188">
    <property type="entry name" value="FAD/NAD-bd_sf"/>
</dbReference>
<dbReference type="InterPro" id="IPR006222">
    <property type="entry name" value="GCVT_N"/>
</dbReference>